<dbReference type="Proteomes" id="UP000237682">
    <property type="component" value="Unassembled WGS sequence"/>
</dbReference>
<evidence type="ECO:0000259" key="1">
    <source>
        <dbReference type="Pfam" id="PF00188"/>
    </source>
</evidence>
<dbReference type="OrthoDB" id="7852865at2"/>
<dbReference type="RefSeq" id="WP_105861249.1">
    <property type="nucleotide sequence ID" value="NZ_PUEJ01000002.1"/>
</dbReference>
<dbReference type="AlphaFoldDB" id="A0A2S9QHR4"/>
<protein>
    <submittedName>
        <fullName evidence="2">CAP domain-containing protein</fullName>
    </submittedName>
</protein>
<reference evidence="2 3" key="1">
    <citation type="submission" date="2018-02" db="EMBL/GenBank/DDBJ databases">
        <title>Whole genome sequencing of endophytic bacterium.</title>
        <authorList>
            <person name="Eedara R."/>
            <person name="Podile A.R."/>
        </authorList>
    </citation>
    <scope>NUCLEOTIDE SEQUENCE [LARGE SCALE GENOMIC DNA]</scope>
    <source>
        <strain evidence="2 3">RP1T</strain>
    </source>
</reference>
<dbReference type="PROSITE" id="PS51257">
    <property type="entry name" value="PROKAR_LIPOPROTEIN"/>
    <property type="match status" value="1"/>
</dbReference>
<dbReference type="CDD" id="cd05379">
    <property type="entry name" value="CAP_bacterial"/>
    <property type="match status" value="1"/>
</dbReference>
<dbReference type="Gene3D" id="3.40.33.10">
    <property type="entry name" value="CAP"/>
    <property type="match status" value="1"/>
</dbReference>
<name>A0A2S9QHR4_9HYPH</name>
<dbReference type="Pfam" id="PF00188">
    <property type="entry name" value="CAP"/>
    <property type="match status" value="1"/>
</dbReference>
<gene>
    <name evidence="2" type="ORF">C5L14_06765</name>
</gene>
<evidence type="ECO:0000313" key="3">
    <source>
        <dbReference type="Proteomes" id="UP000237682"/>
    </source>
</evidence>
<accession>A0A2S9QHR4</accession>
<dbReference type="InterPro" id="IPR014044">
    <property type="entry name" value="CAP_dom"/>
</dbReference>
<dbReference type="SUPFAM" id="SSF55797">
    <property type="entry name" value="PR-1-like"/>
    <property type="match status" value="1"/>
</dbReference>
<dbReference type="EMBL" id="PUEJ01000002">
    <property type="protein sequence ID" value="PRH88907.1"/>
    <property type="molecule type" value="Genomic_DNA"/>
</dbReference>
<dbReference type="PANTHER" id="PTHR31157:SF1">
    <property type="entry name" value="SCP DOMAIN-CONTAINING PROTEIN"/>
    <property type="match status" value="1"/>
</dbReference>
<organism evidence="2 3">
    <name type="scientific">Labrys okinawensis</name>
    <dbReference type="NCBI Taxonomy" id="346911"/>
    <lineage>
        <taxon>Bacteria</taxon>
        <taxon>Pseudomonadati</taxon>
        <taxon>Pseudomonadota</taxon>
        <taxon>Alphaproteobacteria</taxon>
        <taxon>Hyphomicrobiales</taxon>
        <taxon>Xanthobacteraceae</taxon>
        <taxon>Labrys</taxon>
    </lineage>
</organism>
<sequence length="201" mass="21486">MLRMRVAAAAFLVLGVTLGLGGCALTQKPETVSYQRRPVSFNPAQARDWLTQYRQSKGLTAVALDSRLTAFAQNQANAMASANQLSHSVGGSFFSRVKSAGLDDSKIGENVSYGTYTELDAMKQWKNSPEHDENLLMPGATRFGIAIARAGERVYWAMAVAGEPSRPEEAQAFGAGAVVRVVRRPTRVKSSGGLFGGLFGG</sequence>
<dbReference type="PANTHER" id="PTHR31157">
    <property type="entry name" value="SCP DOMAIN-CONTAINING PROTEIN"/>
    <property type="match status" value="1"/>
</dbReference>
<keyword evidence="3" id="KW-1185">Reference proteome</keyword>
<proteinExistence type="predicted"/>
<dbReference type="InterPro" id="IPR035940">
    <property type="entry name" value="CAP_sf"/>
</dbReference>
<feature type="domain" description="SCP" evidence="1">
    <location>
        <begin position="52"/>
        <end position="156"/>
    </location>
</feature>
<evidence type="ECO:0000313" key="2">
    <source>
        <dbReference type="EMBL" id="PRH88907.1"/>
    </source>
</evidence>
<comment type="caution">
    <text evidence="2">The sequence shown here is derived from an EMBL/GenBank/DDBJ whole genome shotgun (WGS) entry which is preliminary data.</text>
</comment>